<evidence type="ECO:0000313" key="1">
    <source>
        <dbReference type="EMBL" id="CCC47604.1"/>
    </source>
</evidence>
<reference evidence="1" key="1">
    <citation type="journal article" date="2012" name="Proc. Natl. Acad. Sci. U.S.A.">
        <title>Antigenic diversity is generated by distinct evolutionary mechanisms in African trypanosome species.</title>
        <authorList>
            <person name="Jackson A.P."/>
            <person name="Berry A."/>
            <person name="Aslett M."/>
            <person name="Allison H.C."/>
            <person name="Burton P."/>
            <person name="Vavrova-Anderson J."/>
            <person name="Brown R."/>
            <person name="Browne H."/>
            <person name="Corton N."/>
            <person name="Hauser H."/>
            <person name="Gamble J."/>
            <person name="Gilderthorp R."/>
            <person name="Marcello L."/>
            <person name="McQuillan J."/>
            <person name="Otto T.D."/>
            <person name="Quail M.A."/>
            <person name="Sanders M.J."/>
            <person name="van Tonder A."/>
            <person name="Ginger M.L."/>
            <person name="Field M.C."/>
            <person name="Barry J.D."/>
            <person name="Hertz-Fowler C."/>
            <person name="Berriman M."/>
        </authorList>
    </citation>
    <scope>NUCLEOTIDE SEQUENCE</scope>
    <source>
        <strain evidence="1">Y486</strain>
    </source>
</reference>
<accession>G0TUH0</accession>
<dbReference type="EMBL" id="HE573020">
    <property type="protein sequence ID" value="CCC47604.1"/>
    <property type="molecule type" value="Genomic_DNA"/>
</dbReference>
<name>G0TUH0_TRYVY</name>
<gene>
    <name evidence="1" type="ORF">TVY486_0402700</name>
</gene>
<organism evidence="1">
    <name type="scientific">Trypanosoma vivax (strain Y486)</name>
    <dbReference type="NCBI Taxonomy" id="1055687"/>
    <lineage>
        <taxon>Eukaryota</taxon>
        <taxon>Discoba</taxon>
        <taxon>Euglenozoa</taxon>
        <taxon>Kinetoplastea</taxon>
        <taxon>Metakinetoplastina</taxon>
        <taxon>Trypanosomatida</taxon>
        <taxon>Trypanosomatidae</taxon>
        <taxon>Trypanosoma</taxon>
        <taxon>Duttonella</taxon>
    </lineage>
</organism>
<protein>
    <submittedName>
        <fullName evidence="1">Uncharacterized protein</fullName>
    </submittedName>
</protein>
<dbReference type="AlphaFoldDB" id="G0TUH0"/>
<dbReference type="VEuPathDB" id="TriTrypDB:TvY486_0402700"/>
<sequence length="222" mass="24457">MRNSLRTMLGGCISVAPVRVFDSVDASRATLKDVCERGGISHNCVESALQQLLGKTGETNTNRPCIDVRCVCVYSLPVPRERAVHVMSLFHGTKRQSVEEDVKSDGDGRGLFFSSSLLAALPYGRLTEGEDMYRVTLCRVARKAGSKLFSRIGASEEELRLFESVGGDLGRLNKILAEKNIGNAAVYDGVVDWLDDATSYHFHVDRVEIHTLLSADVNWHVN</sequence>
<proteinExistence type="predicted"/>